<protein>
    <submittedName>
        <fullName evidence="4">GNAT family N-acetyltransferase</fullName>
    </submittedName>
</protein>
<dbReference type="Proteomes" id="UP000287746">
    <property type="component" value="Unassembled WGS sequence"/>
</dbReference>
<dbReference type="SUPFAM" id="SSF55729">
    <property type="entry name" value="Acyl-CoA N-acyltransferases (Nat)"/>
    <property type="match status" value="1"/>
</dbReference>
<dbReference type="Proteomes" id="UP000286681">
    <property type="component" value="Unassembled WGS sequence"/>
</dbReference>
<feature type="domain" description="N-acetyltransferase" evidence="2">
    <location>
        <begin position="28"/>
        <end position="189"/>
    </location>
</feature>
<gene>
    <name evidence="3" type="ORF">CA257_20710</name>
    <name evidence="4" type="ORF">DAH66_08065</name>
</gene>
<evidence type="ECO:0000256" key="1">
    <source>
        <dbReference type="SAM" id="MobiDB-lite"/>
    </source>
</evidence>
<evidence type="ECO:0000313" key="4">
    <source>
        <dbReference type="EMBL" id="RSY87568.1"/>
    </source>
</evidence>
<organism evidence="4 6">
    <name type="scientific">Sphingomonas koreensis</name>
    <dbReference type="NCBI Taxonomy" id="93064"/>
    <lineage>
        <taxon>Bacteria</taxon>
        <taxon>Pseudomonadati</taxon>
        <taxon>Pseudomonadota</taxon>
        <taxon>Alphaproteobacteria</taxon>
        <taxon>Sphingomonadales</taxon>
        <taxon>Sphingomonadaceae</taxon>
        <taxon>Sphingomonas</taxon>
    </lineage>
</organism>
<dbReference type="InterPro" id="IPR052742">
    <property type="entry name" value="Mito_N-acetyltransferase"/>
</dbReference>
<name>A0A430G5L4_9SPHN</name>
<dbReference type="OrthoDB" id="9788300at2"/>
<dbReference type="EMBL" id="QQYZ01000005">
    <property type="protein sequence ID" value="RSY87568.1"/>
    <property type="molecule type" value="Genomic_DNA"/>
</dbReference>
<dbReference type="Pfam" id="PF00583">
    <property type="entry name" value="Acetyltransf_1"/>
    <property type="match status" value="1"/>
</dbReference>
<dbReference type="PANTHER" id="PTHR43138:SF1">
    <property type="entry name" value="N-ACETYLTRANSFERASE ACA1"/>
    <property type="match status" value="1"/>
</dbReference>
<comment type="caution">
    <text evidence="4">The sequence shown here is derived from an EMBL/GenBank/DDBJ whole genome shotgun (WGS) entry which is preliminary data.</text>
</comment>
<dbReference type="PANTHER" id="PTHR43138">
    <property type="entry name" value="ACETYLTRANSFERASE, GNAT FAMILY"/>
    <property type="match status" value="1"/>
</dbReference>
<evidence type="ECO:0000313" key="6">
    <source>
        <dbReference type="Proteomes" id="UP000287746"/>
    </source>
</evidence>
<evidence type="ECO:0000259" key="2">
    <source>
        <dbReference type="PROSITE" id="PS51186"/>
    </source>
</evidence>
<dbReference type="Gene3D" id="3.40.630.30">
    <property type="match status" value="1"/>
</dbReference>
<dbReference type="InterPro" id="IPR016181">
    <property type="entry name" value="Acyl_CoA_acyltransferase"/>
</dbReference>
<dbReference type="AlphaFoldDB" id="A0A430G5L4"/>
<evidence type="ECO:0000313" key="5">
    <source>
        <dbReference type="Proteomes" id="UP000286681"/>
    </source>
</evidence>
<dbReference type="GO" id="GO:0016747">
    <property type="term" value="F:acyltransferase activity, transferring groups other than amino-acyl groups"/>
    <property type="evidence" value="ECO:0007669"/>
    <property type="project" value="InterPro"/>
</dbReference>
<keyword evidence="4" id="KW-0808">Transferase</keyword>
<dbReference type="InterPro" id="IPR000182">
    <property type="entry name" value="GNAT_dom"/>
</dbReference>
<dbReference type="PROSITE" id="PS51186">
    <property type="entry name" value="GNAT"/>
    <property type="match status" value="1"/>
</dbReference>
<sequence length="189" mass="20346">MGAADRHTGRPGSNRGLVPRRRPVVTDPRIRPFEDRDWPAVRAIIDHVVESGTSYTYDSGLSDAAYRALWIGAAPGGTVVAEDMDGTILGTAKLSRNQHGPGSHIANASFMVAPEARGRGVGRQLGEHIVAWAAAAGFRAMQFNAVVSDNHSAVALWTSLGFAVIGTVPEGFRHRDGRFADLLIMHRRL</sequence>
<accession>A0A430G5L4</accession>
<proteinExistence type="predicted"/>
<dbReference type="EMBL" id="QQWO01000025">
    <property type="protein sequence ID" value="RSU99210.1"/>
    <property type="molecule type" value="Genomic_DNA"/>
</dbReference>
<dbReference type="CDD" id="cd04301">
    <property type="entry name" value="NAT_SF"/>
    <property type="match status" value="1"/>
</dbReference>
<feature type="region of interest" description="Disordered" evidence="1">
    <location>
        <begin position="1"/>
        <end position="23"/>
    </location>
</feature>
<evidence type="ECO:0000313" key="3">
    <source>
        <dbReference type="EMBL" id="RSU99210.1"/>
    </source>
</evidence>
<reference evidence="5 6" key="1">
    <citation type="submission" date="2018-07" db="EMBL/GenBank/DDBJ databases">
        <title>Genomic and Epidemiologic Investigation of an Indolent Hospital Outbreak.</title>
        <authorList>
            <person name="Johnson R.C."/>
            <person name="Deming C."/>
            <person name="Conlan S."/>
            <person name="Zellmer C.J."/>
            <person name="Michelin A.V."/>
            <person name="Lee-Lin S."/>
            <person name="Thomas P.J."/>
            <person name="Park M."/>
            <person name="Weingarten R.A."/>
            <person name="Less J."/>
            <person name="Dekker J.P."/>
            <person name="Frank K.M."/>
            <person name="Musser K.A."/>
            <person name="Mcquiston J.R."/>
            <person name="Henderson D.K."/>
            <person name="Lau A.F."/>
            <person name="Palmore T.N."/>
            <person name="Segre J.A."/>
        </authorList>
    </citation>
    <scope>NUCLEOTIDE SEQUENCE [LARGE SCALE GENOMIC DNA]</scope>
    <source>
        <strain evidence="4 6">SK-CDC1_0717</strain>
        <strain evidence="3 5">SK-NIH.Env10_0317</strain>
    </source>
</reference>